<dbReference type="Proteomes" id="UP000825381">
    <property type="component" value="Chromosome"/>
</dbReference>
<evidence type="ECO:0000256" key="1">
    <source>
        <dbReference type="SAM" id="SignalP"/>
    </source>
</evidence>
<dbReference type="InterPro" id="IPR021109">
    <property type="entry name" value="Peptidase_aspartic_dom_sf"/>
</dbReference>
<dbReference type="Pfam" id="PF13650">
    <property type="entry name" value="Asp_protease_2"/>
    <property type="match status" value="1"/>
</dbReference>
<keyword evidence="3" id="KW-1185">Reference proteome</keyword>
<dbReference type="RefSeq" id="WP_220639517.1">
    <property type="nucleotide sequence ID" value="NZ_CP080429.1"/>
</dbReference>
<dbReference type="GO" id="GO:0006508">
    <property type="term" value="P:proteolysis"/>
    <property type="evidence" value="ECO:0007669"/>
    <property type="project" value="UniProtKB-KW"/>
</dbReference>
<organism evidence="2 3">
    <name type="scientific">Flavobacterium litorale</name>
    <dbReference type="NCBI Taxonomy" id="2856519"/>
    <lineage>
        <taxon>Bacteria</taxon>
        <taxon>Pseudomonadati</taxon>
        <taxon>Bacteroidota</taxon>
        <taxon>Flavobacteriia</taxon>
        <taxon>Flavobacteriales</taxon>
        <taxon>Flavobacteriaceae</taxon>
        <taxon>Flavobacterium</taxon>
    </lineage>
</organism>
<feature type="chain" id="PRO_5045305193" evidence="1">
    <location>
        <begin position="26"/>
        <end position="425"/>
    </location>
</feature>
<feature type="signal peptide" evidence="1">
    <location>
        <begin position="1"/>
        <end position="25"/>
    </location>
</feature>
<keyword evidence="2" id="KW-0645">Protease</keyword>
<dbReference type="GO" id="GO:0008233">
    <property type="term" value="F:peptidase activity"/>
    <property type="evidence" value="ECO:0007669"/>
    <property type="project" value="UniProtKB-KW"/>
</dbReference>
<protein>
    <submittedName>
        <fullName evidence="2">Aspartyl protease family protein</fullName>
    </submittedName>
</protein>
<keyword evidence="1" id="KW-0732">Signal</keyword>
<evidence type="ECO:0000313" key="3">
    <source>
        <dbReference type="Proteomes" id="UP000825381"/>
    </source>
</evidence>
<dbReference type="SUPFAM" id="SSF50630">
    <property type="entry name" value="Acid proteases"/>
    <property type="match status" value="1"/>
</dbReference>
<name>A0ABX8V2U6_9FLAO</name>
<dbReference type="EMBL" id="CP080429">
    <property type="protein sequence ID" value="QYJ67169.1"/>
    <property type="molecule type" value="Genomic_DNA"/>
</dbReference>
<gene>
    <name evidence="2" type="ORF">K1I41_06220</name>
</gene>
<keyword evidence="2" id="KW-0378">Hydrolase</keyword>
<sequence>MNISNQFLKITFLFIAFNFTIVAMAQDVKECKKIVQITAEGINTKSSAVLETKLAPDFSIAGQTGSIAKMVLQQLFGQLNDQVENYKEINQTNTSKGLELGYNFFYKQRGAVETTFVFNKQNQLTDLQLFGMQVKTMSADTEIQRNNDNVIEVPFEMAGNLIAVEVLLNGVQRKFIVDSGSPRVILNTKYIAGQDNEGKTRISSTTSGVNGSINGMDIGKVEELDFAGIKLENQEVITLDISHLEEDLDTEIYGLIGYDLIQDYDVLFDYENKKLVLINPNHFDNYKTTHLPNAKLETVPFSLNQHIPVIEAQIGRKKYTFGIDCGAEANLIHEPLFESLKSNLKNIELDSLIGADNNPVVINTAEVKSMKIGSKNFKRLVTAFSNISHLNQGYGLNLDGLIGYEVLSKQKTLLSFKRGELVFIE</sequence>
<accession>A0ABX8V2U6</accession>
<evidence type="ECO:0000313" key="2">
    <source>
        <dbReference type="EMBL" id="QYJ67169.1"/>
    </source>
</evidence>
<reference evidence="2 3" key="1">
    <citation type="submission" date="2021-07" db="EMBL/GenBank/DDBJ databases">
        <title>Flavobacterium WSW3-B6 sp.nov, isolated from seaweed.</title>
        <authorList>
            <person name="Muhammad N."/>
            <person name="Ho H."/>
            <person name="Lee Y.-J."/>
            <person name="Nguyen T."/>
            <person name="Ho J."/>
            <person name="Kim S.-G."/>
        </authorList>
    </citation>
    <scope>NUCLEOTIDE SEQUENCE [LARGE SCALE GENOMIC DNA]</scope>
    <source>
        <strain evidence="2 3">WSW3-B6</strain>
    </source>
</reference>
<proteinExistence type="predicted"/>
<dbReference type="Gene3D" id="2.40.70.10">
    <property type="entry name" value="Acid Proteases"/>
    <property type="match status" value="2"/>
</dbReference>